<dbReference type="PROSITE" id="PS50023">
    <property type="entry name" value="LIM_DOMAIN_2"/>
    <property type="match status" value="1"/>
</dbReference>
<dbReference type="EMBL" id="JAIWYP010000009">
    <property type="protein sequence ID" value="KAH3778417.1"/>
    <property type="molecule type" value="Genomic_DNA"/>
</dbReference>
<keyword evidence="3 4" id="KW-0440">LIM domain</keyword>
<dbReference type="GO" id="GO:0005667">
    <property type="term" value="C:transcription regulator complex"/>
    <property type="evidence" value="ECO:0007669"/>
    <property type="project" value="TreeGrafter"/>
</dbReference>
<comment type="caution">
    <text evidence="7">The sequence shown here is derived from an EMBL/GenBank/DDBJ whole genome shotgun (WGS) entry which is preliminary data.</text>
</comment>
<protein>
    <recommendedName>
        <fullName evidence="6">LIM zinc-binding domain-containing protein</fullName>
    </recommendedName>
</protein>
<dbReference type="AlphaFoldDB" id="A0A9D4IMQ9"/>
<feature type="region of interest" description="Disordered" evidence="5">
    <location>
        <begin position="88"/>
        <end position="107"/>
    </location>
</feature>
<reference evidence="7" key="2">
    <citation type="submission" date="2020-11" db="EMBL/GenBank/DDBJ databases">
        <authorList>
            <person name="McCartney M.A."/>
            <person name="Auch B."/>
            <person name="Kono T."/>
            <person name="Mallez S."/>
            <person name="Becker A."/>
            <person name="Gohl D.M."/>
            <person name="Silverstein K.A.T."/>
            <person name="Koren S."/>
            <person name="Bechman K.B."/>
            <person name="Herman A."/>
            <person name="Abrahante J.E."/>
            <person name="Garbe J."/>
        </authorList>
    </citation>
    <scope>NUCLEOTIDE SEQUENCE</scope>
    <source>
        <strain evidence="7">Duluth1</strain>
        <tissue evidence="7">Whole animal</tissue>
    </source>
</reference>
<dbReference type="GO" id="GO:0001666">
    <property type="term" value="P:response to hypoxia"/>
    <property type="evidence" value="ECO:0007669"/>
    <property type="project" value="TreeGrafter"/>
</dbReference>
<name>A0A9D4IMQ9_DREPO</name>
<dbReference type="Proteomes" id="UP000828390">
    <property type="component" value="Unassembled WGS sequence"/>
</dbReference>
<proteinExistence type="predicted"/>
<sequence>MEKNFHVDCYQCEDCGVQLTDEPDKRCYPLDDHLYCQMCHIKRLSLEYPNEQFYIDPYTSNILNKTTGNQRDSISIMPAAMSSYPQNMPAAQKNSNSGGDAGNLGTPRNVTMNGATFSPPPPIPSSSGVEVPPPLPPHRKIMTNGMNGYDSTAKNTYPKAMPQAPPNGMKYTITDL</sequence>
<evidence type="ECO:0000256" key="5">
    <source>
        <dbReference type="SAM" id="MobiDB-lite"/>
    </source>
</evidence>
<accession>A0A9D4IMQ9</accession>
<dbReference type="PANTHER" id="PTHR24219">
    <property type="entry name" value="LIM DOMAIN-CONTAINING PROTEIN JUB"/>
    <property type="match status" value="1"/>
</dbReference>
<dbReference type="Pfam" id="PF00412">
    <property type="entry name" value="LIM"/>
    <property type="match status" value="1"/>
</dbReference>
<dbReference type="GO" id="GO:0046872">
    <property type="term" value="F:metal ion binding"/>
    <property type="evidence" value="ECO:0007669"/>
    <property type="project" value="UniProtKB-KW"/>
</dbReference>
<dbReference type="GO" id="GO:0005634">
    <property type="term" value="C:nucleus"/>
    <property type="evidence" value="ECO:0007669"/>
    <property type="project" value="TreeGrafter"/>
</dbReference>
<evidence type="ECO:0000256" key="3">
    <source>
        <dbReference type="ARBA" id="ARBA00023038"/>
    </source>
</evidence>
<evidence type="ECO:0000256" key="2">
    <source>
        <dbReference type="ARBA" id="ARBA00022833"/>
    </source>
</evidence>
<dbReference type="GO" id="GO:0035331">
    <property type="term" value="P:negative regulation of hippo signaling"/>
    <property type="evidence" value="ECO:0007669"/>
    <property type="project" value="TreeGrafter"/>
</dbReference>
<dbReference type="Gene3D" id="2.10.110.10">
    <property type="entry name" value="Cysteine Rich Protein"/>
    <property type="match status" value="1"/>
</dbReference>
<keyword evidence="2 4" id="KW-0862">Zinc</keyword>
<evidence type="ECO:0000313" key="8">
    <source>
        <dbReference type="Proteomes" id="UP000828390"/>
    </source>
</evidence>
<dbReference type="GO" id="GO:0005912">
    <property type="term" value="C:adherens junction"/>
    <property type="evidence" value="ECO:0007669"/>
    <property type="project" value="TreeGrafter"/>
</dbReference>
<evidence type="ECO:0000313" key="7">
    <source>
        <dbReference type="EMBL" id="KAH3778417.1"/>
    </source>
</evidence>
<dbReference type="PANTHER" id="PTHR24219:SF4">
    <property type="entry name" value="LIM DOMAIN-CONTAINING PROTEIN JUB"/>
    <property type="match status" value="1"/>
</dbReference>
<gene>
    <name evidence="7" type="ORF">DPMN_179875</name>
</gene>
<organism evidence="7 8">
    <name type="scientific">Dreissena polymorpha</name>
    <name type="common">Zebra mussel</name>
    <name type="synonym">Mytilus polymorpha</name>
    <dbReference type="NCBI Taxonomy" id="45954"/>
    <lineage>
        <taxon>Eukaryota</taxon>
        <taxon>Metazoa</taxon>
        <taxon>Spiralia</taxon>
        <taxon>Lophotrochozoa</taxon>
        <taxon>Mollusca</taxon>
        <taxon>Bivalvia</taxon>
        <taxon>Autobranchia</taxon>
        <taxon>Heteroconchia</taxon>
        <taxon>Euheterodonta</taxon>
        <taxon>Imparidentia</taxon>
        <taxon>Neoheterodontei</taxon>
        <taxon>Myida</taxon>
        <taxon>Dreissenoidea</taxon>
        <taxon>Dreissenidae</taxon>
        <taxon>Dreissena</taxon>
    </lineage>
</organism>
<evidence type="ECO:0000256" key="4">
    <source>
        <dbReference type="PROSITE-ProRule" id="PRU00125"/>
    </source>
</evidence>
<dbReference type="GO" id="GO:0000932">
    <property type="term" value="C:P-body"/>
    <property type="evidence" value="ECO:0007669"/>
    <property type="project" value="TreeGrafter"/>
</dbReference>
<dbReference type="GO" id="GO:0007010">
    <property type="term" value="P:cytoskeleton organization"/>
    <property type="evidence" value="ECO:0007669"/>
    <property type="project" value="TreeGrafter"/>
</dbReference>
<evidence type="ECO:0000259" key="6">
    <source>
        <dbReference type="PROSITE" id="PS50023"/>
    </source>
</evidence>
<dbReference type="InterPro" id="IPR001781">
    <property type="entry name" value="Znf_LIM"/>
</dbReference>
<reference evidence="7" key="1">
    <citation type="journal article" date="2019" name="bioRxiv">
        <title>The Genome of the Zebra Mussel, Dreissena polymorpha: A Resource for Invasive Species Research.</title>
        <authorList>
            <person name="McCartney M.A."/>
            <person name="Auch B."/>
            <person name="Kono T."/>
            <person name="Mallez S."/>
            <person name="Zhang Y."/>
            <person name="Obille A."/>
            <person name="Becker A."/>
            <person name="Abrahante J.E."/>
            <person name="Garbe J."/>
            <person name="Badalamenti J.P."/>
            <person name="Herman A."/>
            <person name="Mangelson H."/>
            <person name="Liachko I."/>
            <person name="Sullivan S."/>
            <person name="Sone E.D."/>
            <person name="Koren S."/>
            <person name="Silverstein K.A.T."/>
            <person name="Beckman K.B."/>
            <person name="Gohl D.M."/>
        </authorList>
    </citation>
    <scope>NUCLEOTIDE SEQUENCE</scope>
    <source>
        <strain evidence="7">Duluth1</strain>
        <tissue evidence="7">Whole animal</tissue>
    </source>
</reference>
<dbReference type="InterPro" id="IPR047172">
    <property type="entry name" value="Ajuba-like"/>
</dbReference>
<evidence type="ECO:0000256" key="1">
    <source>
        <dbReference type="ARBA" id="ARBA00022723"/>
    </source>
</evidence>
<keyword evidence="1 4" id="KW-0479">Metal-binding</keyword>
<keyword evidence="8" id="KW-1185">Reference proteome</keyword>
<feature type="domain" description="LIM zinc-binding" evidence="6">
    <location>
        <begin position="1"/>
        <end position="46"/>
    </location>
</feature>
<dbReference type="GO" id="GO:0003714">
    <property type="term" value="F:transcription corepressor activity"/>
    <property type="evidence" value="ECO:0007669"/>
    <property type="project" value="TreeGrafter"/>
</dbReference>